<keyword evidence="2" id="KW-0489">Methyltransferase</keyword>
<feature type="domain" description="Methyltransferase FkbM" evidence="1">
    <location>
        <begin position="44"/>
        <end position="211"/>
    </location>
</feature>
<organism evidence="2">
    <name type="scientific">Mycobacterium triplex</name>
    <dbReference type="NCBI Taxonomy" id="47839"/>
    <lineage>
        <taxon>Bacteria</taxon>
        <taxon>Bacillati</taxon>
        <taxon>Actinomycetota</taxon>
        <taxon>Actinomycetes</taxon>
        <taxon>Mycobacteriales</taxon>
        <taxon>Mycobacteriaceae</taxon>
        <taxon>Mycobacterium</taxon>
        <taxon>Mycobacterium simiae complex</taxon>
    </lineage>
</organism>
<sequence length="303" mass="33658">MFVSSWTAGGKCRILDFVVVADVPDGISNFWNLVVPQRITEVVDVGANPIDTVPPYTPMLAAGLCSVTGFEPQADALRTLHDREGQHERYLPYAVGDGNTHTLNVCRGSGMTSLLELDPAALDVFEYLKLPGQVVERVPVRAHKLDDISEIEHIDFLKIDVQGGELAVFRSGTAKLAEAVAIQTEIPFVTLYKDQPTLGDIDSELRGQGFIPHGFPEIKLWPISPCVDPRQPINQLLEADIVYVRDFIHAERMSHEQLKHLALIAHYCYRSFDLALRCVLLLEHRKAVPAGTRQRYLDLLAAG</sequence>
<dbReference type="PANTHER" id="PTHR36973:SF4">
    <property type="entry name" value="NODULATION PROTEIN"/>
    <property type="match status" value="1"/>
</dbReference>
<dbReference type="Pfam" id="PF05050">
    <property type="entry name" value="Methyltransf_21"/>
    <property type="match status" value="1"/>
</dbReference>
<evidence type="ECO:0000313" key="2">
    <source>
        <dbReference type="EMBL" id="CDO86929.1"/>
    </source>
</evidence>
<reference evidence="2" key="1">
    <citation type="journal article" date="2014" name="Genome Announc.">
        <title>Draft Genome Sequence of Mycobacterium triplex DSM 44626.</title>
        <authorList>
            <person name="Sassi M."/>
            <person name="Croce O."/>
            <person name="Robert C."/>
            <person name="Raoult D."/>
            <person name="Drancourt M."/>
        </authorList>
    </citation>
    <scope>NUCLEOTIDE SEQUENCE [LARGE SCALE GENOMIC DNA]</scope>
    <source>
        <strain evidence="2">DSM 44626</strain>
    </source>
</reference>
<protein>
    <submittedName>
        <fullName evidence="2">FkbM family methyltransferase</fullName>
    </submittedName>
</protein>
<dbReference type="AlphaFoldDB" id="A0A024JTK8"/>
<dbReference type="GO" id="GO:0008171">
    <property type="term" value="F:O-methyltransferase activity"/>
    <property type="evidence" value="ECO:0007669"/>
    <property type="project" value="TreeGrafter"/>
</dbReference>
<dbReference type="SUPFAM" id="SSF53335">
    <property type="entry name" value="S-adenosyl-L-methionine-dependent methyltransferases"/>
    <property type="match status" value="1"/>
</dbReference>
<keyword evidence="2" id="KW-0808">Transferase</keyword>
<name>A0A024JTK8_9MYCO</name>
<proteinExistence type="predicted"/>
<reference evidence="2" key="2">
    <citation type="submission" date="2014-04" db="EMBL/GenBank/DDBJ databases">
        <authorList>
            <person name="Xu Y.W."/>
            <person name="Yang Q."/>
        </authorList>
    </citation>
    <scope>NUCLEOTIDE SEQUENCE</scope>
    <source>
        <strain evidence="2">DSM 44626</strain>
    </source>
</reference>
<dbReference type="InterPro" id="IPR006342">
    <property type="entry name" value="FkbM_mtfrase"/>
</dbReference>
<dbReference type="EMBL" id="HG964446">
    <property type="protein sequence ID" value="CDO86929.1"/>
    <property type="molecule type" value="Genomic_DNA"/>
</dbReference>
<dbReference type="Proteomes" id="UP000028880">
    <property type="component" value="Unassembled WGS sequence"/>
</dbReference>
<accession>A0A024JTK8</accession>
<dbReference type="eggNOG" id="COG3914">
    <property type="taxonomic scope" value="Bacteria"/>
</dbReference>
<dbReference type="STRING" id="47839.BN973_01277"/>
<dbReference type="InterPro" id="IPR029063">
    <property type="entry name" value="SAM-dependent_MTases_sf"/>
</dbReference>
<dbReference type="Gene3D" id="3.40.50.150">
    <property type="entry name" value="Vaccinia Virus protein VP39"/>
    <property type="match status" value="1"/>
</dbReference>
<dbReference type="HOGENOM" id="CLU_065148_0_0_11"/>
<gene>
    <name evidence="2" type="ORF">BN973_01277</name>
</gene>
<dbReference type="InterPro" id="IPR053188">
    <property type="entry name" value="FkbM_Methyltransferase"/>
</dbReference>
<dbReference type="GO" id="GO:0032259">
    <property type="term" value="P:methylation"/>
    <property type="evidence" value="ECO:0007669"/>
    <property type="project" value="UniProtKB-KW"/>
</dbReference>
<dbReference type="PANTHER" id="PTHR36973">
    <property type="entry name" value="SLL1456 PROTEIN-RELATED"/>
    <property type="match status" value="1"/>
</dbReference>
<dbReference type="NCBIfam" id="TIGR01444">
    <property type="entry name" value="fkbM_fam"/>
    <property type="match status" value="1"/>
</dbReference>
<evidence type="ECO:0000259" key="1">
    <source>
        <dbReference type="Pfam" id="PF05050"/>
    </source>
</evidence>